<evidence type="ECO:0000313" key="2">
    <source>
        <dbReference type="Proteomes" id="UP000298030"/>
    </source>
</evidence>
<sequence length="97" mass="10746">MHLRSRWTFSYPEKLTTLLACTIPSRCRPPASFLFVSSNASLVDRLLPTPTSCLVVPPSSSLIASVVVGLAFSQLLFRIVDAEILICLILLLLKLFR</sequence>
<proteinExistence type="predicted"/>
<name>A0A4Y7TMY5_COPMI</name>
<reference evidence="1 2" key="1">
    <citation type="journal article" date="2019" name="Nat. Ecol. Evol.">
        <title>Megaphylogeny resolves global patterns of mushroom evolution.</title>
        <authorList>
            <person name="Varga T."/>
            <person name="Krizsan K."/>
            <person name="Foldi C."/>
            <person name="Dima B."/>
            <person name="Sanchez-Garcia M."/>
            <person name="Sanchez-Ramirez S."/>
            <person name="Szollosi G.J."/>
            <person name="Szarkandi J.G."/>
            <person name="Papp V."/>
            <person name="Albert L."/>
            <person name="Andreopoulos W."/>
            <person name="Angelini C."/>
            <person name="Antonin V."/>
            <person name="Barry K.W."/>
            <person name="Bougher N.L."/>
            <person name="Buchanan P."/>
            <person name="Buyck B."/>
            <person name="Bense V."/>
            <person name="Catcheside P."/>
            <person name="Chovatia M."/>
            <person name="Cooper J."/>
            <person name="Damon W."/>
            <person name="Desjardin D."/>
            <person name="Finy P."/>
            <person name="Geml J."/>
            <person name="Haridas S."/>
            <person name="Hughes K."/>
            <person name="Justo A."/>
            <person name="Karasinski D."/>
            <person name="Kautmanova I."/>
            <person name="Kiss B."/>
            <person name="Kocsube S."/>
            <person name="Kotiranta H."/>
            <person name="LaButti K.M."/>
            <person name="Lechner B.E."/>
            <person name="Liimatainen K."/>
            <person name="Lipzen A."/>
            <person name="Lukacs Z."/>
            <person name="Mihaltcheva S."/>
            <person name="Morgado L.N."/>
            <person name="Niskanen T."/>
            <person name="Noordeloos M.E."/>
            <person name="Ohm R.A."/>
            <person name="Ortiz-Santana B."/>
            <person name="Ovrebo C."/>
            <person name="Racz N."/>
            <person name="Riley R."/>
            <person name="Savchenko A."/>
            <person name="Shiryaev A."/>
            <person name="Soop K."/>
            <person name="Spirin V."/>
            <person name="Szebenyi C."/>
            <person name="Tomsovsky M."/>
            <person name="Tulloss R.E."/>
            <person name="Uehling J."/>
            <person name="Grigoriev I.V."/>
            <person name="Vagvolgyi C."/>
            <person name="Papp T."/>
            <person name="Martin F.M."/>
            <person name="Miettinen O."/>
            <person name="Hibbett D.S."/>
            <person name="Nagy L.G."/>
        </authorList>
    </citation>
    <scope>NUCLEOTIDE SEQUENCE [LARGE SCALE GENOMIC DNA]</scope>
    <source>
        <strain evidence="1 2">FP101781</strain>
    </source>
</reference>
<accession>A0A4Y7TMY5</accession>
<organism evidence="1 2">
    <name type="scientific">Coprinellus micaceus</name>
    <name type="common">Glistening ink-cap mushroom</name>
    <name type="synonym">Coprinus micaceus</name>
    <dbReference type="NCBI Taxonomy" id="71717"/>
    <lineage>
        <taxon>Eukaryota</taxon>
        <taxon>Fungi</taxon>
        <taxon>Dikarya</taxon>
        <taxon>Basidiomycota</taxon>
        <taxon>Agaricomycotina</taxon>
        <taxon>Agaricomycetes</taxon>
        <taxon>Agaricomycetidae</taxon>
        <taxon>Agaricales</taxon>
        <taxon>Agaricineae</taxon>
        <taxon>Psathyrellaceae</taxon>
        <taxon>Coprinellus</taxon>
    </lineage>
</organism>
<protein>
    <submittedName>
        <fullName evidence="1">Uncharacterized protein</fullName>
    </submittedName>
</protein>
<dbReference type="EMBL" id="QPFP01000007">
    <property type="protein sequence ID" value="TEB35278.1"/>
    <property type="molecule type" value="Genomic_DNA"/>
</dbReference>
<gene>
    <name evidence="1" type="ORF">FA13DRAFT_1332311</name>
</gene>
<evidence type="ECO:0000313" key="1">
    <source>
        <dbReference type="EMBL" id="TEB35278.1"/>
    </source>
</evidence>
<dbReference type="Proteomes" id="UP000298030">
    <property type="component" value="Unassembled WGS sequence"/>
</dbReference>
<keyword evidence="2" id="KW-1185">Reference proteome</keyword>
<dbReference type="AlphaFoldDB" id="A0A4Y7TMY5"/>
<comment type="caution">
    <text evidence="1">The sequence shown here is derived from an EMBL/GenBank/DDBJ whole genome shotgun (WGS) entry which is preliminary data.</text>
</comment>